<dbReference type="PROSITE" id="PS52004">
    <property type="entry name" value="KS3_2"/>
    <property type="match status" value="1"/>
</dbReference>
<dbReference type="InterPro" id="IPR016036">
    <property type="entry name" value="Malonyl_transacylase_ACP-bd"/>
</dbReference>
<dbReference type="SMART" id="SM00825">
    <property type="entry name" value="PKS_KS"/>
    <property type="match status" value="1"/>
</dbReference>
<dbReference type="InterPro" id="IPR006162">
    <property type="entry name" value="Ppantetheine_attach_site"/>
</dbReference>
<dbReference type="InterPro" id="IPR020806">
    <property type="entry name" value="PKS_PP-bd"/>
</dbReference>
<name>A0A438LZS8_9ACTN</name>
<feature type="domain" description="Ketosynthase family 3 (KS3)" evidence="10">
    <location>
        <begin position="33"/>
        <end position="457"/>
    </location>
</feature>
<dbReference type="SUPFAM" id="SSF55048">
    <property type="entry name" value="Probable ACP-binding domain of malonyl-CoA ACP transacylase"/>
    <property type="match status" value="1"/>
</dbReference>
<keyword evidence="4 11" id="KW-0808">Transferase</keyword>
<dbReference type="SUPFAM" id="SSF53901">
    <property type="entry name" value="Thiolase-like"/>
    <property type="match status" value="1"/>
</dbReference>
<dbReference type="InterPro" id="IPR032821">
    <property type="entry name" value="PKS_assoc"/>
</dbReference>
<dbReference type="SUPFAM" id="SSF101173">
    <property type="entry name" value="Docking domain B of the erythromycin polyketide synthase (DEBS)"/>
    <property type="match status" value="1"/>
</dbReference>
<dbReference type="PANTHER" id="PTHR43775:SF51">
    <property type="entry name" value="INACTIVE PHENOLPHTHIOCEROL SYNTHESIS POLYKETIDE SYNTHASE TYPE I PKS1-RELATED"/>
    <property type="match status" value="1"/>
</dbReference>
<evidence type="ECO:0000259" key="10">
    <source>
        <dbReference type="PROSITE" id="PS52004"/>
    </source>
</evidence>
<evidence type="ECO:0000256" key="2">
    <source>
        <dbReference type="ARBA" id="ARBA00022450"/>
    </source>
</evidence>
<dbReference type="GO" id="GO:0031177">
    <property type="term" value="F:phosphopantetheine binding"/>
    <property type="evidence" value="ECO:0007669"/>
    <property type="project" value="InterPro"/>
</dbReference>
<dbReference type="PROSITE" id="PS00606">
    <property type="entry name" value="KS3_1"/>
    <property type="match status" value="1"/>
</dbReference>
<dbReference type="InterPro" id="IPR015083">
    <property type="entry name" value="NorB/c/GfsB-D-like_docking"/>
</dbReference>
<evidence type="ECO:0000256" key="4">
    <source>
        <dbReference type="ARBA" id="ARBA00022679"/>
    </source>
</evidence>
<dbReference type="Pfam" id="PF16197">
    <property type="entry name" value="KAsynt_C_assoc"/>
    <property type="match status" value="1"/>
</dbReference>
<dbReference type="Pfam" id="PF00698">
    <property type="entry name" value="Acyl_transf_1"/>
    <property type="match status" value="1"/>
</dbReference>
<keyword evidence="2" id="KW-0596">Phosphopantetheine</keyword>
<keyword evidence="7" id="KW-0012">Acyltransferase</keyword>
<dbReference type="FunFam" id="1.10.1200.10:FF:000007">
    <property type="entry name" value="Probable polyketide synthase pks17"/>
    <property type="match status" value="1"/>
</dbReference>
<dbReference type="InterPro" id="IPR016039">
    <property type="entry name" value="Thiolase-like"/>
</dbReference>
<dbReference type="RefSeq" id="WP_164903488.1">
    <property type="nucleotide sequence ID" value="NZ_SAUN01000001.1"/>
</dbReference>
<proteinExistence type="predicted"/>
<dbReference type="Pfam" id="PF00550">
    <property type="entry name" value="PP-binding"/>
    <property type="match status" value="1"/>
</dbReference>
<protein>
    <submittedName>
        <fullName evidence="11">Acyl transferase domain-containing protein</fullName>
    </submittedName>
</protein>
<dbReference type="CDD" id="cd08952">
    <property type="entry name" value="KR_1_SDR_x"/>
    <property type="match status" value="1"/>
</dbReference>
<dbReference type="InterPro" id="IPR018201">
    <property type="entry name" value="Ketoacyl_synth_AS"/>
</dbReference>
<dbReference type="InterPro" id="IPR014031">
    <property type="entry name" value="Ketoacyl_synth_C"/>
</dbReference>
<dbReference type="InterPro" id="IPR050091">
    <property type="entry name" value="PKS_NRPS_Biosynth_Enz"/>
</dbReference>
<dbReference type="InterPro" id="IPR036299">
    <property type="entry name" value="Polyketide_synth_docking_sf"/>
</dbReference>
<dbReference type="InterPro" id="IPR001227">
    <property type="entry name" value="Ac_transferase_dom_sf"/>
</dbReference>
<evidence type="ECO:0000256" key="5">
    <source>
        <dbReference type="ARBA" id="ARBA00023194"/>
    </source>
</evidence>
<dbReference type="InterPro" id="IPR016035">
    <property type="entry name" value="Acyl_Trfase/lysoPLipase"/>
</dbReference>
<dbReference type="Pfam" id="PF02801">
    <property type="entry name" value="Ketoacyl-synt_C"/>
    <property type="match status" value="1"/>
</dbReference>
<evidence type="ECO:0000313" key="12">
    <source>
        <dbReference type="Proteomes" id="UP000284824"/>
    </source>
</evidence>
<dbReference type="InterPro" id="IPR009081">
    <property type="entry name" value="PP-bd_ACP"/>
</dbReference>
<dbReference type="PANTHER" id="PTHR43775">
    <property type="entry name" value="FATTY ACID SYNTHASE"/>
    <property type="match status" value="1"/>
</dbReference>
<evidence type="ECO:0000256" key="8">
    <source>
        <dbReference type="SAM" id="MobiDB-lite"/>
    </source>
</evidence>
<organism evidence="11 12">
    <name type="scientific">Nonomuraea polychroma</name>
    <dbReference type="NCBI Taxonomy" id="46176"/>
    <lineage>
        <taxon>Bacteria</taxon>
        <taxon>Bacillati</taxon>
        <taxon>Actinomycetota</taxon>
        <taxon>Actinomycetes</taxon>
        <taxon>Streptosporangiales</taxon>
        <taxon>Streptosporangiaceae</taxon>
        <taxon>Nonomuraea</taxon>
    </lineage>
</organism>
<dbReference type="CDD" id="cd00833">
    <property type="entry name" value="PKS"/>
    <property type="match status" value="1"/>
</dbReference>
<accession>A0A438LZS8</accession>
<dbReference type="Gene3D" id="3.40.366.10">
    <property type="entry name" value="Malonyl-Coenzyme A Acyl Carrier Protein, domain 2"/>
    <property type="match status" value="1"/>
</dbReference>
<feature type="compositionally biased region" description="Polar residues" evidence="8">
    <location>
        <begin position="477"/>
        <end position="487"/>
    </location>
</feature>
<dbReference type="InterPro" id="IPR013968">
    <property type="entry name" value="PKS_KR"/>
</dbReference>
<dbReference type="InterPro" id="IPR036291">
    <property type="entry name" value="NAD(P)-bd_dom_sf"/>
</dbReference>
<dbReference type="SMART" id="SM00823">
    <property type="entry name" value="PKS_PP"/>
    <property type="match status" value="1"/>
</dbReference>
<dbReference type="Gene3D" id="3.30.70.3290">
    <property type="match status" value="1"/>
</dbReference>
<evidence type="ECO:0000256" key="6">
    <source>
        <dbReference type="ARBA" id="ARBA00023268"/>
    </source>
</evidence>
<dbReference type="SUPFAM" id="SSF47336">
    <property type="entry name" value="ACP-like"/>
    <property type="match status" value="1"/>
</dbReference>
<evidence type="ECO:0000256" key="7">
    <source>
        <dbReference type="ARBA" id="ARBA00023315"/>
    </source>
</evidence>
<keyword evidence="12" id="KW-1185">Reference proteome</keyword>
<keyword evidence="5" id="KW-0045">Antibiotic biosynthesis</keyword>
<dbReference type="GO" id="GO:0033068">
    <property type="term" value="P:macrolide biosynthetic process"/>
    <property type="evidence" value="ECO:0007669"/>
    <property type="project" value="UniProtKB-ARBA"/>
</dbReference>
<dbReference type="Proteomes" id="UP000284824">
    <property type="component" value="Unassembled WGS sequence"/>
</dbReference>
<dbReference type="SMART" id="SM01294">
    <property type="entry name" value="PKS_PP_betabranch"/>
    <property type="match status" value="1"/>
</dbReference>
<evidence type="ECO:0000256" key="3">
    <source>
        <dbReference type="ARBA" id="ARBA00022553"/>
    </source>
</evidence>
<dbReference type="Gene3D" id="1.10.1200.10">
    <property type="entry name" value="ACP-like"/>
    <property type="match status" value="1"/>
</dbReference>
<dbReference type="SMART" id="SM00822">
    <property type="entry name" value="PKS_KR"/>
    <property type="match status" value="1"/>
</dbReference>
<feature type="compositionally biased region" description="Basic and acidic residues" evidence="8">
    <location>
        <begin position="464"/>
        <end position="476"/>
    </location>
</feature>
<dbReference type="GO" id="GO:0004315">
    <property type="term" value="F:3-oxoacyl-[acyl-carrier-protein] synthase activity"/>
    <property type="evidence" value="ECO:0007669"/>
    <property type="project" value="InterPro"/>
</dbReference>
<dbReference type="InterPro" id="IPR057326">
    <property type="entry name" value="KR_dom"/>
</dbReference>
<dbReference type="PROSITE" id="PS50075">
    <property type="entry name" value="CARRIER"/>
    <property type="match status" value="1"/>
</dbReference>
<dbReference type="GO" id="GO:0004312">
    <property type="term" value="F:fatty acid synthase activity"/>
    <property type="evidence" value="ECO:0007669"/>
    <property type="project" value="TreeGrafter"/>
</dbReference>
<keyword evidence="6" id="KW-0511">Multifunctional enzyme</keyword>
<dbReference type="EMBL" id="SAUN01000001">
    <property type="protein sequence ID" value="RVX38748.1"/>
    <property type="molecule type" value="Genomic_DNA"/>
</dbReference>
<dbReference type="Pfam" id="PF08990">
    <property type="entry name" value="Docking"/>
    <property type="match status" value="1"/>
</dbReference>
<feature type="domain" description="Carrier" evidence="9">
    <location>
        <begin position="1404"/>
        <end position="1482"/>
    </location>
</feature>
<reference evidence="11 12" key="1">
    <citation type="submission" date="2019-01" db="EMBL/GenBank/DDBJ databases">
        <title>Sequencing the genomes of 1000 actinobacteria strains.</title>
        <authorList>
            <person name="Klenk H.-P."/>
        </authorList>
    </citation>
    <scope>NUCLEOTIDE SEQUENCE [LARGE SCALE GENOMIC DNA]</scope>
    <source>
        <strain evidence="11 12">DSM 43925</strain>
    </source>
</reference>
<dbReference type="InterPro" id="IPR020841">
    <property type="entry name" value="PKS_Beta-ketoAc_synthase_dom"/>
</dbReference>
<dbReference type="InterPro" id="IPR014043">
    <property type="entry name" value="Acyl_transferase_dom"/>
</dbReference>
<dbReference type="SUPFAM" id="SSF52151">
    <property type="entry name" value="FabD/lysophospholipase-like"/>
    <property type="match status" value="1"/>
</dbReference>
<evidence type="ECO:0000256" key="1">
    <source>
        <dbReference type="ARBA" id="ARBA00001957"/>
    </source>
</evidence>
<dbReference type="Pfam" id="PF00109">
    <property type="entry name" value="ketoacyl-synt"/>
    <property type="match status" value="1"/>
</dbReference>
<comment type="cofactor">
    <cofactor evidence="1">
        <name>pantetheine 4'-phosphate</name>
        <dbReference type="ChEBI" id="CHEBI:47942"/>
    </cofactor>
</comment>
<dbReference type="Pfam" id="PF08659">
    <property type="entry name" value="KR"/>
    <property type="match status" value="1"/>
</dbReference>
<dbReference type="SMART" id="SM00827">
    <property type="entry name" value="PKS_AT"/>
    <property type="match status" value="1"/>
</dbReference>
<evidence type="ECO:0000259" key="9">
    <source>
        <dbReference type="PROSITE" id="PS50075"/>
    </source>
</evidence>
<feature type="region of interest" description="Disordered" evidence="8">
    <location>
        <begin position="460"/>
        <end position="500"/>
    </location>
</feature>
<dbReference type="FunFam" id="3.40.47.10:FF:000019">
    <property type="entry name" value="Polyketide synthase type I"/>
    <property type="match status" value="1"/>
</dbReference>
<evidence type="ECO:0000313" key="11">
    <source>
        <dbReference type="EMBL" id="RVX38748.1"/>
    </source>
</evidence>
<dbReference type="Gene3D" id="3.40.47.10">
    <property type="match status" value="1"/>
</dbReference>
<dbReference type="SUPFAM" id="SSF51735">
    <property type="entry name" value="NAD(P)-binding Rossmann-fold domains"/>
    <property type="match status" value="2"/>
</dbReference>
<gene>
    <name evidence="11" type="ORF">EDD27_1072</name>
</gene>
<dbReference type="GO" id="GO:0006633">
    <property type="term" value="P:fatty acid biosynthetic process"/>
    <property type="evidence" value="ECO:0007669"/>
    <property type="project" value="InterPro"/>
</dbReference>
<comment type="caution">
    <text evidence="11">The sequence shown here is derived from an EMBL/GenBank/DDBJ whole genome shotgun (WGS) entry which is preliminary data.</text>
</comment>
<dbReference type="Gene3D" id="3.40.50.720">
    <property type="entry name" value="NAD(P)-binding Rossmann-like Domain"/>
    <property type="match status" value="1"/>
</dbReference>
<sequence length="1576" mass="170185">MANEEKLRDYLKRVTADLHQARRQLKEAESRTQEPIAIVGMACRFPGGVCSPEDLWELVAEGRDAISDFPSDRGWDIERLYDPDPDVPGKSYTRQGGFLYDAAGFDAEFFGISPREALAMDPQQRLLLETAWEAIERAGIDAEALRGTATGVFAGVIAREYALLRSPGTAGADGHLLTGLTPSVASGRISYTFGFEGPAVSIDTACSSSLVAIHLAAQSLRSGECDLALAGGVAVIPDPGMFFEFSRQRGLAPDGRCKPFAAAADGVGWGEGVGLLLLERLSAAERQGHRVLAVIRGSAVNQDGASNGLTAPNGPSQQRVIHAALANARLRTDQIDVVEAHGTGTTLGDPIEAQALLATYGHNRPHPLYLGSVKSNIGHTQAAAGVAGIIKMVQAIHHGLLPASLHIDQPTPHVDWSTGNITLLTHATPWPQTNQPRRAGISSFGISGTNAHLILEAAPTKQDATPDRQPPDRQAHNEQAQNGQAHNEQAHNEQADEFGPQPALPWLISARSEQALRAYATHILHYRQANPHLPANDIAHALGPRTRHPHRAAILTHDETQLRDALHALAHGQSHPALITHHYTPPPPGTTAFLFSGQGTQRHQMGRDLYHTHPTFAHHLDHIAAQFPLNPPLKTVMFAPEHHPHAHLLHTTQYTQPALFTYHTALAHLLKHHHITPDYLTGHSIGLYAAAHHAGILTLPDATTLITTRATLMATMPPGAMTAIHATEEEITPTLLPDTAIAATNTPTTTIISGNPHNIATITHHWHTQGRKTTPLNVNHAYHSPHTDPILKPFHHTAQTITYHPPTTPILCNLTGQLADPHHITTPHYWTTHIRQPVRHTQTLTTLHQLGATTHHHLTPHPHTLATLHTHTNLPWPPHPHHAQPPTYPFQHHHYWLNPPPLPTEQQREWSVQDRWRYRVAWRPVEARPHAPLPSRWLLVFSETVADDVPRLVEQALGERGAQVERLLVDPAEASREWFAERLRAYDGGDVLSLLAFDEGQHPDRPGLPHGVAATMALAQAVSDVPLNGRLWAVTRGAVSTGNGDPSLSPGQAQVWGLGRSIALEQPEQWGGLVDLPDLMTDAASRDLVKALTGDEDQVALRSSGMLARRLVRAPLLEGTVEDGRWRPAGTVLITGGTGGIGAQVARWFAGNGAEHLLLASRRGPDAPGAAELEAELTALGSKVSIVACDLASRAEVERMLACVPQDTPLTAVVHAAGAAQRLAPVSALTRDEFAEVISGKVAGAVHLDELLGDAPLDAFVLFSSSAGVWGSGGNGVYAAGNAFLDLFAEQRRARRRTATSIAWGVWDGAGMRGVEDAGDYMDRRGVVAMAPEQAITAMMCAIERDETCLTVADIDWSRFAPSFTSGRPSPLLAELPEVRETVGEPAAAASVAVPDLSTMTAQEQLAFLVDLVTNEVTTVLRREPGDEVAADRAFKELGFDSLTSVELRNRLATATNLQLGAGLVFDHPTPLALAKYLQNELVPDQVSLLQRELDALERSLSTLAADPTVTARFAQRLEAMARMVRDNDAGQLPSTDLADDMDTASATEIFDLIDRELGYSPEDWSSTTEGNDGNG</sequence>
<dbReference type="InterPro" id="IPR014030">
    <property type="entry name" value="Ketoacyl_synth_N"/>
</dbReference>
<dbReference type="PROSITE" id="PS00012">
    <property type="entry name" value="PHOSPHOPANTETHEINE"/>
    <property type="match status" value="1"/>
</dbReference>
<keyword evidence="3" id="KW-0597">Phosphoprotein</keyword>
<dbReference type="InterPro" id="IPR036736">
    <property type="entry name" value="ACP-like_sf"/>
</dbReference>